<dbReference type="InterPro" id="IPR035386">
    <property type="entry name" value="Arm-DNA-bind_5"/>
</dbReference>
<keyword evidence="6" id="KW-1185">Reference proteome</keyword>
<dbReference type="RefSeq" id="WP_099155670.1">
    <property type="nucleotide sequence ID" value="NZ_PDUD01000069.1"/>
</dbReference>
<evidence type="ECO:0000256" key="2">
    <source>
        <dbReference type="ARBA" id="ARBA00023125"/>
    </source>
</evidence>
<dbReference type="InterPro" id="IPR011010">
    <property type="entry name" value="DNA_brk_join_enz"/>
</dbReference>
<comment type="similarity">
    <text evidence="1">Belongs to the 'phage' integrase family.</text>
</comment>
<dbReference type="GO" id="GO:0003677">
    <property type="term" value="F:DNA binding"/>
    <property type="evidence" value="ECO:0007669"/>
    <property type="project" value="UniProtKB-KW"/>
</dbReference>
<sequence>MAKLPKPRFNLKSPNATSESLIFLVFRYRGQKVLYSTGLAIHPKEWNFKAQRPIEKERRPDLWAIRRQLDDFEAYCKAIYIESGYGRITVQSFKDKLDLKSGRTEPVDQLPQLSFFEFIEQELEEMQQQGMRRSSFQPFKLHAEILRNFSREQGEFTFEDIDWNFRLQLIDWLATRKVQVGYGNKTLSILRQFMERARRKKLHSNVKYQGSGWLVSKKKAVSTPVTLSLEELQTLADLKLGGYYKKVRDLFLIGAGTGQRFSDYSRYTPAHFYRTMNGVPILSVIAQKTDIPAKIPLNIFPWLLPILEEYNYTAPTLSMQKLNEGLKSLCQNAGFDDQMLVVEQYMGRKARIEKRFVPKYELISTHTCRRSFATNLYKMGYTLAQIMPMTGHATETQLRTYIGIDAEENAERIALEIRNRKMDIH</sequence>
<evidence type="ECO:0000313" key="6">
    <source>
        <dbReference type="Proteomes" id="UP000223913"/>
    </source>
</evidence>
<evidence type="ECO:0000313" key="5">
    <source>
        <dbReference type="EMBL" id="PHN00931.1"/>
    </source>
</evidence>
<dbReference type="GO" id="GO:0015074">
    <property type="term" value="P:DNA integration"/>
    <property type="evidence" value="ECO:0007669"/>
    <property type="project" value="InterPro"/>
</dbReference>
<dbReference type="AlphaFoldDB" id="A0A2D0MXD5"/>
<dbReference type="Gene3D" id="1.10.150.130">
    <property type="match status" value="1"/>
</dbReference>
<dbReference type="Gene3D" id="1.10.443.10">
    <property type="entry name" value="Intergrase catalytic core"/>
    <property type="match status" value="1"/>
</dbReference>
<gene>
    <name evidence="5" type="ORF">CRP01_39745</name>
</gene>
<evidence type="ECO:0000256" key="3">
    <source>
        <dbReference type="ARBA" id="ARBA00023172"/>
    </source>
</evidence>
<comment type="caution">
    <text evidence="5">The sequence shown here is derived from an EMBL/GenBank/DDBJ whole genome shotgun (WGS) entry which is preliminary data.</text>
</comment>
<dbReference type="OrthoDB" id="892893at2"/>
<accession>A0A2D0MXD5</accession>
<dbReference type="EMBL" id="PDUD01000069">
    <property type="protein sequence ID" value="PHN00931.1"/>
    <property type="molecule type" value="Genomic_DNA"/>
</dbReference>
<dbReference type="GO" id="GO:0006310">
    <property type="term" value="P:DNA recombination"/>
    <property type="evidence" value="ECO:0007669"/>
    <property type="project" value="UniProtKB-KW"/>
</dbReference>
<dbReference type="InterPro" id="IPR013762">
    <property type="entry name" value="Integrase-like_cat_sf"/>
</dbReference>
<name>A0A2D0MXD5_FLAN2</name>
<evidence type="ECO:0000256" key="1">
    <source>
        <dbReference type="ARBA" id="ARBA00008857"/>
    </source>
</evidence>
<dbReference type="Pfam" id="PF17293">
    <property type="entry name" value="Arm-DNA-bind_5"/>
    <property type="match status" value="1"/>
</dbReference>
<dbReference type="InterPro" id="IPR010998">
    <property type="entry name" value="Integrase_recombinase_N"/>
</dbReference>
<dbReference type="InterPro" id="IPR025269">
    <property type="entry name" value="SAM-like_dom"/>
</dbReference>
<keyword evidence="3" id="KW-0233">DNA recombination</keyword>
<dbReference type="PANTHER" id="PTHR30349">
    <property type="entry name" value="PHAGE INTEGRASE-RELATED"/>
    <property type="match status" value="1"/>
</dbReference>
<proteinExistence type="inferred from homology"/>
<dbReference type="PROSITE" id="PS51898">
    <property type="entry name" value="TYR_RECOMBINASE"/>
    <property type="match status" value="1"/>
</dbReference>
<reference evidence="5 6" key="1">
    <citation type="submission" date="2017-10" db="EMBL/GenBank/DDBJ databases">
        <title>The draft genome sequence of Lewinella nigricans NBRC 102662.</title>
        <authorList>
            <person name="Wang K."/>
        </authorList>
    </citation>
    <scope>NUCLEOTIDE SEQUENCE [LARGE SCALE GENOMIC DNA]</scope>
    <source>
        <strain evidence="5 6">NBRC 102662</strain>
    </source>
</reference>
<dbReference type="Pfam" id="PF13102">
    <property type="entry name" value="Phage_int_SAM_5"/>
    <property type="match status" value="1"/>
</dbReference>
<dbReference type="InterPro" id="IPR002104">
    <property type="entry name" value="Integrase_catalytic"/>
</dbReference>
<organism evidence="5 6">
    <name type="scientific">Flavilitoribacter nigricans (strain ATCC 23147 / DSM 23189 / NBRC 102662 / NCIMB 1420 / SS-2)</name>
    <name type="common">Lewinella nigricans</name>
    <dbReference type="NCBI Taxonomy" id="1122177"/>
    <lineage>
        <taxon>Bacteria</taxon>
        <taxon>Pseudomonadati</taxon>
        <taxon>Bacteroidota</taxon>
        <taxon>Saprospiria</taxon>
        <taxon>Saprospirales</taxon>
        <taxon>Lewinellaceae</taxon>
        <taxon>Flavilitoribacter</taxon>
    </lineage>
</organism>
<feature type="domain" description="Tyr recombinase" evidence="4">
    <location>
        <begin position="222"/>
        <end position="414"/>
    </location>
</feature>
<dbReference type="PANTHER" id="PTHR30349:SF64">
    <property type="entry name" value="PROPHAGE INTEGRASE INTD-RELATED"/>
    <property type="match status" value="1"/>
</dbReference>
<dbReference type="Proteomes" id="UP000223913">
    <property type="component" value="Unassembled WGS sequence"/>
</dbReference>
<evidence type="ECO:0000259" key="4">
    <source>
        <dbReference type="PROSITE" id="PS51898"/>
    </source>
</evidence>
<keyword evidence="2" id="KW-0238">DNA-binding</keyword>
<dbReference type="InterPro" id="IPR050090">
    <property type="entry name" value="Tyrosine_recombinase_XerCD"/>
</dbReference>
<dbReference type="SUPFAM" id="SSF56349">
    <property type="entry name" value="DNA breaking-rejoining enzymes"/>
    <property type="match status" value="1"/>
</dbReference>
<protein>
    <recommendedName>
        <fullName evidence="4">Tyr recombinase domain-containing protein</fullName>
    </recommendedName>
</protein>